<dbReference type="PROSITE" id="PS01124">
    <property type="entry name" value="HTH_ARAC_FAMILY_2"/>
    <property type="match status" value="1"/>
</dbReference>
<accession>T0EWT8</accession>
<keyword evidence="4" id="KW-0472">Membrane</keyword>
<keyword evidence="4" id="KW-0812">Transmembrane</keyword>
<name>T0EWT8_9LEPT</name>
<dbReference type="InterPro" id="IPR018060">
    <property type="entry name" value="HTH_AraC"/>
</dbReference>
<dbReference type="InterPro" id="IPR018062">
    <property type="entry name" value="HTH_AraC-typ_CS"/>
</dbReference>
<dbReference type="SMART" id="SM00342">
    <property type="entry name" value="HTH_ARAC"/>
    <property type="match status" value="1"/>
</dbReference>
<dbReference type="AlphaFoldDB" id="T0EWT8"/>
<dbReference type="InterPro" id="IPR009057">
    <property type="entry name" value="Homeodomain-like_sf"/>
</dbReference>
<dbReference type="PROSITE" id="PS00041">
    <property type="entry name" value="HTH_ARAC_FAMILY_1"/>
    <property type="match status" value="1"/>
</dbReference>
<keyword evidence="2 6" id="KW-0238">DNA-binding</keyword>
<reference evidence="6" key="1">
    <citation type="submission" date="2013-05" db="EMBL/GenBank/DDBJ databases">
        <authorList>
            <person name="Harkins D.M."/>
            <person name="Durkin A.S."/>
            <person name="Brinkac L.M."/>
            <person name="Haft D.H."/>
            <person name="Selengut J.D."/>
            <person name="Sanka R."/>
            <person name="DePew J."/>
            <person name="Purushe J."/>
            <person name="Hartskeerl R.A."/>
            <person name="Ahmed A."/>
            <person name="van der Linden H."/>
            <person name="Goris M.G.A."/>
            <person name="Vinetz J.M."/>
            <person name="Sutton G.G."/>
            <person name="Nierman W.C."/>
            <person name="Fouts D.E."/>
        </authorList>
    </citation>
    <scope>NUCLEOTIDE SEQUENCE [LARGE SCALE GENOMIC DNA]</scope>
    <source>
        <strain evidence="6">5399</strain>
    </source>
</reference>
<dbReference type="PANTHER" id="PTHR43280:SF29">
    <property type="entry name" value="ARAC-FAMILY TRANSCRIPTIONAL REGULATOR"/>
    <property type="match status" value="1"/>
</dbReference>
<evidence type="ECO:0000313" key="7">
    <source>
        <dbReference type="Proteomes" id="UP000015454"/>
    </source>
</evidence>
<feature type="transmembrane region" description="Helical" evidence="4">
    <location>
        <begin position="118"/>
        <end position="136"/>
    </location>
</feature>
<keyword evidence="1" id="KW-0805">Transcription regulation</keyword>
<dbReference type="RefSeq" id="WP_010570032.1">
    <property type="nucleotide sequence ID" value="NZ_AHMO02000011.1"/>
</dbReference>
<dbReference type="Pfam" id="PF12833">
    <property type="entry name" value="HTH_18"/>
    <property type="match status" value="1"/>
</dbReference>
<dbReference type="PRINTS" id="PR00032">
    <property type="entry name" value="HTHARAC"/>
</dbReference>
<feature type="transmembrane region" description="Helical" evidence="4">
    <location>
        <begin position="156"/>
        <end position="176"/>
    </location>
</feature>
<feature type="domain" description="HTH araC/xylS-type" evidence="5">
    <location>
        <begin position="277"/>
        <end position="379"/>
    </location>
</feature>
<feature type="transmembrane region" description="Helical" evidence="4">
    <location>
        <begin position="196"/>
        <end position="216"/>
    </location>
</feature>
<dbReference type="SUPFAM" id="SSF46689">
    <property type="entry name" value="Homeodomain-like"/>
    <property type="match status" value="1"/>
</dbReference>
<evidence type="ECO:0000256" key="2">
    <source>
        <dbReference type="ARBA" id="ARBA00023125"/>
    </source>
</evidence>
<gene>
    <name evidence="6" type="ORF">LEP1GSC050_1628</name>
</gene>
<dbReference type="OrthoDB" id="345413at2"/>
<feature type="transmembrane region" description="Helical" evidence="4">
    <location>
        <begin position="20"/>
        <end position="42"/>
    </location>
</feature>
<keyword evidence="7" id="KW-1185">Reference proteome</keyword>
<dbReference type="STRING" id="1049789.LEP1GSC050_1628"/>
<protein>
    <submittedName>
        <fullName evidence="6">DNA-binding helix-turn-helix protein</fullName>
    </submittedName>
</protein>
<dbReference type="Proteomes" id="UP000015454">
    <property type="component" value="Unassembled WGS sequence"/>
</dbReference>
<keyword evidence="4" id="KW-1133">Transmembrane helix</keyword>
<dbReference type="GO" id="GO:0003700">
    <property type="term" value="F:DNA-binding transcription factor activity"/>
    <property type="evidence" value="ECO:0007669"/>
    <property type="project" value="InterPro"/>
</dbReference>
<feature type="transmembrane region" description="Helical" evidence="4">
    <location>
        <begin position="79"/>
        <end position="98"/>
    </location>
</feature>
<comment type="caution">
    <text evidence="6">The sequence shown here is derived from an EMBL/GenBank/DDBJ whole genome shotgun (WGS) entry which is preliminary data.</text>
</comment>
<dbReference type="InterPro" id="IPR020449">
    <property type="entry name" value="Tscrpt_reg_AraC-type_HTH"/>
</dbReference>
<keyword evidence="3" id="KW-0804">Transcription</keyword>
<evidence type="ECO:0000256" key="4">
    <source>
        <dbReference type="SAM" id="Phobius"/>
    </source>
</evidence>
<proteinExistence type="predicted"/>
<organism evidence="6 7">
    <name type="scientific">Leptospira broomii serovar Hurstbridge str. 5399</name>
    <dbReference type="NCBI Taxonomy" id="1049789"/>
    <lineage>
        <taxon>Bacteria</taxon>
        <taxon>Pseudomonadati</taxon>
        <taxon>Spirochaetota</taxon>
        <taxon>Spirochaetia</taxon>
        <taxon>Leptospirales</taxon>
        <taxon>Leptospiraceae</taxon>
        <taxon>Leptospira</taxon>
    </lineage>
</organism>
<evidence type="ECO:0000259" key="5">
    <source>
        <dbReference type="PROSITE" id="PS01124"/>
    </source>
</evidence>
<feature type="transmembrane region" description="Helical" evidence="4">
    <location>
        <begin position="54"/>
        <end position="73"/>
    </location>
</feature>
<dbReference type="EMBL" id="AHMO02000011">
    <property type="protein sequence ID" value="EQA43345.1"/>
    <property type="molecule type" value="Genomic_DNA"/>
</dbReference>
<dbReference type="PANTHER" id="PTHR43280">
    <property type="entry name" value="ARAC-FAMILY TRANSCRIPTIONAL REGULATOR"/>
    <property type="match status" value="1"/>
</dbReference>
<evidence type="ECO:0000256" key="1">
    <source>
        <dbReference type="ARBA" id="ARBA00023015"/>
    </source>
</evidence>
<dbReference type="Gene3D" id="1.10.10.60">
    <property type="entry name" value="Homeodomain-like"/>
    <property type="match status" value="2"/>
</dbReference>
<dbReference type="GO" id="GO:0043565">
    <property type="term" value="F:sequence-specific DNA binding"/>
    <property type="evidence" value="ECO:0007669"/>
    <property type="project" value="InterPro"/>
</dbReference>
<evidence type="ECO:0000313" key="6">
    <source>
        <dbReference type="EMBL" id="EQA43345.1"/>
    </source>
</evidence>
<sequence length="382" mass="43224">MPNSAYLLGNQPEIGPWLAILWWMVHFGISLGFLMSLGQIVIERKTALNRLLTLLFASIGIFQACSVSILSGFYQAIPLLSLAYLPTLGSVGPILYGIHQVSVERETESFGYLGLSKIHLFLPITLWVIYLLGIFVSEELIKISIATFVSQPGIRISEMILFVPLTLLLGYVIAILTKSSDLFRPEILRQEWTTRILLFLVLATLWNLVLGAIYLLTRNPLYLLENSAMMSCSLCLAYLIGHKRPEFFRALQEVAQATRQKYSRSLLQGLNRAALKENLLQIMEKERLYRDDELSLADLADELALSTHQVSELINQELGKNFAAFVNDFRIRDACQLLRTDRNRSVLDIAFEVGFRTKSSFHRAFQKHTGKTPSEYRASGES</sequence>
<evidence type="ECO:0000256" key="3">
    <source>
        <dbReference type="ARBA" id="ARBA00023163"/>
    </source>
</evidence>